<dbReference type="PROSITE" id="PS51257">
    <property type="entry name" value="PROKAR_LIPOPROTEIN"/>
    <property type="match status" value="1"/>
</dbReference>
<evidence type="ECO:0000313" key="1">
    <source>
        <dbReference type="EMBL" id="MPL92447.1"/>
    </source>
</evidence>
<protein>
    <submittedName>
        <fullName evidence="1">Uncharacterized protein</fullName>
    </submittedName>
</protein>
<comment type="caution">
    <text evidence="1">The sequence shown here is derived from an EMBL/GenBank/DDBJ whole genome shotgun (WGS) entry which is preliminary data.</text>
</comment>
<sequence length="180" mass="20413">MKLLEKIIVVYIALLVLSFIVQSCCQENYRIVGNGEIGAYTDYYDPGNKIDTISGPFMIAWHLELRSEALATNFGLIQSVAATTCAENYLNEIIESSFTISCDKEFKYNGLTIPANSDFSGLNDMEIYIGTLWGSVDIRFSEKFIELADFDKSDYKFKVNIKSNDHLEFENTLLVHMNLN</sequence>
<gene>
    <name evidence="1" type="ORF">SDC9_38548</name>
</gene>
<accession>A0A644VMG4</accession>
<proteinExistence type="predicted"/>
<dbReference type="AlphaFoldDB" id="A0A644VMG4"/>
<organism evidence="1">
    <name type="scientific">bioreactor metagenome</name>
    <dbReference type="NCBI Taxonomy" id="1076179"/>
    <lineage>
        <taxon>unclassified sequences</taxon>
        <taxon>metagenomes</taxon>
        <taxon>ecological metagenomes</taxon>
    </lineage>
</organism>
<reference evidence="1" key="1">
    <citation type="submission" date="2019-08" db="EMBL/GenBank/DDBJ databases">
        <authorList>
            <person name="Kucharzyk K."/>
            <person name="Murdoch R.W."/>
            <person name="Higgins S."/>
            <person name="Loffler F."/>
        </authorList>
    </citation>
    <scope>NUCLEOTIDE SEQUENCE</scope>
</reference>
<name>A0A644VMG4_9ZZZZ</name>
<dbReference type="EMBL" id="VSSQ01000358">
    <property type="protein sequence ID" value="MPL92447.1"/>
    <property type="molecule type" value="Genomic_DNA"/>
</dbReference>